<evidence type="ECO:0000256" key="8">
    <source>
        <dbReference type="ARBA" id="ARBA00022723"/>
    </source>
</evidence>
<comment type="subunit">
    <text evidence="18 19">Composed of two chains; the small (or glutamine) chain promotes the hydrolysis of glutamine to ammonia, which is used by the large (or ammonia) chain to synthesize carbamoyl phosphate. Tetramer of heterodimers (alpha,beta)4.</text>
</comment>
<comment type="pathway">
    <text evidence="2 19">Pyrimidine metabolism; UMP biosynthesis via de novo pathway; (S)-dihydroorotate from bicarbonate: step 1/3.</text>
</comment>
<dbReference type="InterPro" id="IPR005483">
    <property type="entry name" value="CPSase_dom"/>
</dbReference>
<evidence type="ECO:0000256" key="1">
    <source>
        <dbReference type="ARBA" id="ARBA00001936"/>
    </source>
</evidence>
<feature type="binding site" evidence="19">
    <location>
        <position position="129"/>
    </location>
    <ligand>
        <name>ATP</name>
        <dbReference type="ChEBI" id="CHEBI:30616"/>
        <label>1</label>
    </ligand>
</feature>
<dbReference type="GO" id="GO:0044205">
    <property type="term" value="P:'de novo' UMP biosynthetic process"/>
    <property type="evidence" value="ECO:0007669"/>
    <property type="project" value="UniProtKB-UniRule"/>
</dbReference>
<feature type="binding site" evidence="19">
    <location>
        <position position="299"/>
    </location>
    <ligand>
        <name>Mn(2+)</name>
        <dbReference type="ChEBI" id="CHEBI:29035"/>
        <label>2</label>
    </ligand>
</feature>
<feature type="binding site" evidence="19">
    <location>
        <position position="756"/>
    </location>
    <ligand>
        <name>ATP</name>
        <dbReference type="ChEBI" id="CHEBI:30616"/>
        <label>2</label>
    </ligand>
</feature>
<feature type="binding site" evidence="19">
    <location>
        <position position="285"/>
    </location>
    <ligand>
        <name>Mg(2+)</name>
        <dbReference type="ChEBI" id="CHEBI:18420"/>
        <label>1</label>
    </ligand>
</feature>
<evidence type="ECO:0000256" key="6">
    <source>
        <dbReference type="ARBA" id="ARBA00022598"/>
    </source>
</evidence>
<feature type="binding site" evidence="19">
    <location>
        <position position="299"/>
    </location>
    <ligand>
        <name>Mg(2+)</name>
        <dbReference type="ChEBI" id="CHEBI:18420"/>
        <label>2</label>
    </ligand>
</feature>
<dbReference type="Gene3D" id="3.40.50.20">
    <property type="match status" value="2"/>
</dbReference>
<keyword evidence="13 19" id="KW-0665">Pyrimidine biosynthesis</keyword>
<dbReference type="InterPro" id="IPR058047">
    <property type="entry name" value="CPSase_preATP-grasp"/>
</dbReference>
<evidence type="ECO:0000256" key="18">
    <source>
        <dbReference type="ARBA" id="ARBA00062056"/>
    </source>
</evidence>
<feature type="binding site" evidence="19">
    <location>
        <position position="841"/>
    </location>
    <ligand>
        <name>Mg(2+)</name>
        <dbReference type="ChEBI" id="CHEBI:18420"/>
        <label>4</label>
    </ligand>
</feature>
<feature type="binding site" evidence="19">
    <location>
        <position position="829"/>
    </location>
    <ligand>
        <name>ATP</name>
        <dbReference type="ChEBI" id="CHEBI:30616"/>
        <label>2</label>
    </ligand>
</feature>
<feature type="binding site" evidence="19">
    <location>
        <position position="754"/>
    </location>
    <ligand>
        <name>ATP</name>
        <dbReference type="ChEBI" id="CHEBI:30616"/>
        <label>2</label>
    </ligand>
</feature>
<keyword evidence="5 19" id="KW-0055">Arginine biosynthesis</keyword>
<dbReference type="FunFam" id="1.10.1030.10:FF:000002">
    <property type="entry name" value="Carbamoyl-phosphate synthase large chain"/>
    <property type="match status" value="1"/>
</dbReference>
<dbReference type="EC" id="6.3.5.5" evidence="19"/>
<dbReference type="FunFam" id="3.40.50.20:FF:000001">
    <property type="entry name" value="Carbamoyl-phosphate synthase large chain"/>
    <property type="match status" value="2"/>
</dbReference>
<keyword evidence="7 19" id="KW-0028">Amino-acid biosynthesis</keyword>
<dbReference type="FunFam" id="3.30.470.20:FF:000007">
    <property type="entry name" value="Carbamoyl-phosphate synthase large chain"/>
    <property type="match status" value="1"/>
</dbReference>
<comment type="cofactor">
    <cofactor evidence="1">
        <name>Mn(2+)</name>
        <dbReference type="ChEBI" id="CHEBI:29035"/>
    </cofactor>
</comment>
<comment type="catalytic activity">
    <reaction evidence="15 19">
        <text>hydrogencarbonate + NH4(+) + 2 ATP = carbamoyl phosphate + 2 ADP + phosphate + 2 H(+)</text>
        <dbReference type="Rhea" id="RHEA:18029"/>
        <dbReference type="ChEBI" id="CHEBI:15378"/>
        <dbReference type="ChEBI" id="CHEBI:17544"/>
        <dbReference type="ChEBI" id="CHEBI:28938"/>
        <dbReference type="ChEBI" id="CHEBI:30616"/>
        <dbReference type="ChEBI" id="CHEBI:43474"/>
        <dbReference type="ChEBI" id="CHEBI:58228"/>
        <dbReference type="ChEBI" id="CHEBI:456216"/>
        <dbReference type="EC" id="6.3.4.16"/>
    </reaction>
</comment>
<reference evidence="22" key="1">
    <citation type="journal article" date="2023" name="Int. J. Syst. Evol. Microbiol.">
        <title>Mesoterricola silvestris gen. nov., sp. nov., Mesoterricola sediminis sp. nov., Geothrix oryzae sp. nov., Geothrix edaphica sp. nov., Geothrix rubra sp. nov., and Geothrix limicola sp. nov., six novel members of Acidobacteriota isolated from soils.</title>
        <authorList>
            <person name="Itoh H."/>
            <person name="Sugisawa Y."/>
            <person name="Mise K."/>
            <person name="Xu Z."/>
            <person name="Kuniyasu M."/>
            <person name="Ushijima N."/>
            <person name="Kawano K."/>
            <person name="Kobayashi E."/>
            <person name="Shiratori Y."/>
            <person name="Masuda Y."/>
            <person name="Senoo K."/>
        </authorList>
    </citation>
    <scope>NUCLEOTIDE SEQUENCE</scope>
    <source>
        <strain evidence="22">W786</strain>
    </source>
</reference>
<evidence type="ECO:0000313" key="23">
    <source>
        <dbReference type="Proteomes" id="UP001228113"/>
    </source>
</evidence>
<feature type="binding site" evidence="19">
    <location>
        <position position="299"/>
    </location>
    <ligand>
        <name>Mg(2+)</name>
        <dbReference type="ChEBI" id="CHEBI:18420"/>
        <label>1</label>
    </ligand>
</feature>
<dbReference type="AlphaFoldDB" id="A0AA48GY25"/>
<dbReference type="HAMAP" id="MF_01210_B">
    <property type="entry name" value="CPSase_L_chain_B"/>
    <property type="match status" value="1"/>
</dbReference>
<dbReference type="GO" id="GO:0004088">
    <property type="term" value="F:carbamoyl-phosphate synthase (glutamine-hydrolyzing) activity"/>
    <property type="evidence" value="ECO:0007669"/>
    <property type="project" value="UniProtKB-UniRule"/>
</dbReference>
<accession>A0AA48GY25</accession>
<comment type="catalytic activity">
    <reaction evidence="16 19">
        <text>hydrogencarbonate + L-glutamine + 2 ATP + H2O = carbamoyl phosphate + L-glutamate + 2 ADP + phosphate + 2 H(+)</text>
        <dbReference type="Rhea" id="RHEA:18633"/>
        <dbReference type="ChEBI" id="CHEBI:15377"/>
        <dbReference type="ChEBI" id="CHEBI:15378"/>
        <dbReference type="ChEBI" id="CHEBI:17544"/>
        <dbReference type="ChEBI" id="CHEBI:29985"/>
        <dbReference type="ChEBI" id="CHEBI:30616"/>
        <dbReference type="ChEBI" id="CHEBI:43474"/>
        <dbReference type="ChEBI" id="CHEBI:58228"/>
        <dbReference type="ChEBI" id="CHEBI:58359"/>
        <dbReference type="ChEBI" id="CHEBI:456216"/>
        <dbReference type="EC" id="6.3.5.5"/>
    </reaction>
</comment>
<feature type="binding site" evidence="19">
    <location>
        <position position="787"/>
    </location>
    <ligand>
        <name>ATP</name>
        <dbReference type="ChEBI" id="CHEBI:30616"/>
        <label>2</label>
    </ligand>
</feature>
<feature type="binding site" evidence="19">
    <location>
        <position position="285"/>
    </location>
    <ligand>
        <name>Mn(2+)</name>
        <dbReference type="ChEBI" id="CHEBI:29035"/>
        <label>1</label>
    </ligand>
</feature>
<dbReference type="GO" id="GO:0004087">
    <property type="term" value="F:carbamoyl-phosphate synthase (ammonia) activity"/>
    <property type="evidence" value="ECO:0007669"/>
    <property type="project" value="UniProtKB-EC"/>
</dbReference>
<dbReference type="InterPro" id="IPR016185">
    <property type="entry name" value="PreATP-grasp_dom_sf"/>
</dbReference>
<feature type="binding site" evidence="19">
    <location>
        <position position="843"/>
    </location>
    <ligand>
        <name>Mn(2+)</name>
        <dbReference type="ChEBI" id="CHEBI:29035"/>
        <label>4</label>
    </ligand>
</feature>
<feature type="binding site" evidence="19">
    <location>
        <position position="241"/>
    </location>
    <ligand>
        <name>ATP</name>
        <dbReference type="ChEBI" id="CHEBI:30616"/>
        <label>1</label>
    </ligand>
</feature>
<keyword evidence="14" id="KW-0464">Manganese</keyword>
<feature type="binding site" evidence="19">
    <location>
        <position position="301"/>
    </location>
    <ligand>
        <name>Mn(2+)</name>
        <dbReference type="ChEBI" id="CHEBI:29035"/>
        <label>2</label>
    </ligand>
</feature>
<feature type="binding site" evidence="19">
    <location>
        <position position="243"/>
    </location>
    <ligand>
        <name>ATP</name>
        <dbReference type="ChEBI" id="CHEBI:30616"/>
        <label>1</label>
    </ligand>
</feature>
<dbReference type="Gene3D" id="1.10.1030.10">
    <property type="entry name" value="Carbamoyl-phosphate synthetase, large subunit oligomerisation domain"/>
    <property type="match status" value="1"/>
</dbReference>
<feature type="binding site" evidence="19">
    <location>
        <position position="829"/>
    </location>
    <ligand>
        <name>Mn(2+)</name>
        <dbReference type="ChEBI" id="CHEBI:29035"/>
        <label>3</label>
    </ligand>
</feature>
<dbReference type="GO" id="GO:0006526">
    <property type="term" value="P:L-arginine biosynthetic process"/>
    <property type="evidence" value="ECO:0007669"/>
    <property type="project" value="UniProtKB-UniRule"/>
</dbReference>
<dbReference type="NCBIfam" id="TIGR01369">
    <property type="entry name" value="CPSaseII_lrg"/>
    <property type="match status" value="1"/>
</dbReference>
<dbReference type="SUPFAM" id="SSF52440">
    <property type="entry name" value="PreATP-grasp domain"/>
    <property type="match status" value="2"/>
</dbReference>
<feature type="binding site" evidence="19">
    <location>
        <position position="829"/>
    </location>
    <ligand>
        <name>Mg(2+)</name>
        <dbReference type="ChEBI" id="CHEBI:18420"/>
        <label>3</label>
    </ligand>
</feature>
<feature type="binding site" evidence="19">
    <location>
        <position position="169"/>
    </location>
    <ligand>
        <name>ATP</name>
        <dbReference type="ChEBI" id="CHEBI:30616"/>
        <label>1</label>
    </ligand>
</feature>
<evidence type="ECO:0000256" key="5">
    <source>
        <dbReference type="ARBA" id="ARBA00022571"/>
    </source>
</evidence>
<evidence type="ECO:0000256" key="7">
    <source>
        <dbReference type="ARBA" id="ARBA00022605"/>
    </source>
</evidence>
<comment type="function">
    <text evidence="17 19">Large subunit of the glutamine-dependent carbamoyl phosphate synthetase (CPSase). CPSase catalyzes the formation of carbamoyl phosphate from the ammonia moiety of glutamine, carbonate, and phosphate donated by ATP, constituting the first step of 2 biosynthetic pathways, one leading to arginine and/or urea and the other to pyrimidine nucleotides. The large subunit (synthetase) binds the substrates ammonia (free or transferred from glutamine from the small subunit), hydrogencarbonate and ATP and carries out an ATP-coupled ligase reaction, activating hydrogencarbonate by forming carboxy phosphate which reacts with ammonia to form carbamoyl phosphate.</text>
</comment>
<comment type="cofactor">
    <cofactor evidence="19">
        <name>Mg(2+)</name>
        <dbReference type="ChEBI" id="CHEBI:18420"/>
    </cofactor>
    <cofactor evidence="19">
        <name>Mn(2+)</name>
        <dbReference type="ChEBI" id="CHEBI:29035"/>
    </cofactor>
    <text evidence="19">Binds 4 Mg(2+) or Mn(2+) ions per subunit.</text>
</comment>
<evidence type="ECO:0000256" key="9">
    <source>
        <dbReference type="ARBA" id="ARBA00022737"/>
    </source>
</evidence>
<feature type="domain" description="ATP-grasp" evidence="20">
    <location>
        <begin position="679"/>
        <end position="870"/>
    </location>
</feature>
<dbReference type="KEGG" id="msea:METESE_26830"/>
<dbReference type="CDD" id="cd01424">
    <property type="entry name" value="MGS_CPS_II"/>
    <property type="match status" value="1"/>
</dbReference>
<feature type="binding site" evidence="19">
    <location>
        <position position="210"/>
    </location>
    <ligand>
        <name>ATP</name>
        <dbReference type="ChEBI" id="CHEBI:30616"/>
        <label>1</label>
    </ligand>
</feature>
<dbReference type="PROSITE" id="PS50975">
    <property type="entry name" value="ATP_GRASP"/>
    <property type="match status" value="2"/>
</dbReference>
<feature type="binding site" evidence="19">
    <location>
        <position position="715"/>
    </location>
    <ligand>
        <name>ATP</name>
        <dbReference type="ChEBI" id="CHEBI:30616"/>
        <label>2</label>
    </ligand>
</feature>
<dbReference type="Pfam" id="PF02142">
    <property type="entry name" value="MGS"/>
    <property type="match status" value="1"/>
</dbReference>
<dbReference type="PANTHER" id="PTHR11405">
    <property type="entry name" value="CARBAMOYLTRANSFERASE FAMILY MEMBER"/>
    <property type="match status" value="1"/>
</dbReference>
<dbReference type="NCBIfam" id="NF009455">
    <property type="entry name" value="PRK12815.1"/>
    <property type="match status" value="1"/>
</dbReference>
<dbReference type="Gene3D" id="3.40.50.1380">
    <property type="entry name" value="Methylglyoxal synthase-like domain"/>
    <property type="match status" value="1"/>
</dbReference>
<dbReference type="PROSITE" id="PS51257">
    <property type="entry name" value="PROKAR_LIPOPROTEIN"/>
    <property type="match status" value="1"/>
</dbReference>
<dbReference type="InterPro" id="IPR005479">
    <property type="entry name" value="CPAse_ATP-bd"/>
</dbReference>
<evidence type="ECO:0000256" key="3">
    <source>
        <dbReference type="ARBA" id="ARBA00005077"/>
    </source>
</evidence>
<feature type="binding site" evidence="19">
    <location>
        <position position="242"/>
    </location>
    <ligand>
        <name>ATP</name>
        <dbReference type="ChEBI" id="CHEBI:30616"/>
        <label>1</label>
    </ligand>
</feature>
<dbReference type="PROSITE" id="PS00866">
    <property type="entry name" value="CPSASE_1"/>
    <property type="match status" value="1"/>
</dbReference>
<evidence type="ECO:0000256" key="2">
    <source>
        <dbReference type="ARBA" id="ARBA00004812"/>
    </source>
</evidence>
<dbReference type="PANTHER" id="PTHR11405:SF53">
    <property type="entry name" value="CARBAMOYL-PHOSPHATE SYNTHASE [AMMONIA], MITOCHONDRIAL"/>
    <property type="match status" value="1"/>
</dbReference>
<dbReference type="NCBIfam" id="NF003671">
    <property type="entry name" value="PRK05294.1"/>
    <property type="match status" value="1"/>
</dbReference>
<dbReference type="InterPro" id="IPR033937">
    <property type="entry name" value="MGS_CPS_CarB"/>
</dbReference>
<evidence type="ECO:0000256" key="12">
    <source>
        <dbReference type="ARBA" id="ARBA00022842"/>
    </source>
</evidence>
<gene>
    <name evidence="19" type="primary">carB</name>
    <name evidence="22" type="ORF">METESE_26830</name>
</gene>
<keyword evidence="23" id="KW-1185">Reference proteome</keyword>
<dbReference type="PROSITE" id="PS00867">
    <property type="entry name" value="CPSASE_2"/>
    <property type="match status" value="1"/>
</dbReference>
<feature type="binding site" evidence="19">
    <location>
        <position position="841"/>
    </location>
    <ligand>
        <name>ATP</name>
        <dbReference type="ChEBI" id="CHEBI:30616"/>
        <label>2</label>
    </ligand>
</feature>
<evidence type="ECO:0000256" key="19">
    <source>
        <dbReference type="HAMAP-Rule" id="MF_01210"/>
    </source>
</evidence>
<dbReference type="SUPFAM" id="SSF48108">
    <property type="entry name" value="Carbamoyl phosphate synthetase, large subunit connection domain"/>
    <property type="match status" value="1"/>
</dbReference>
<feature type="binding site" evidence="19">
    <location>
        <position position="299"/>
    </location>
    <ligand>
        <name>ATP</name>
        <dbReference type="ChEBI" id="CHEBI:30616"/>
        <label>1</label>
    </ligand>
</feature>
<comment type="pathway">
    <text evidence="3 19">Amino-acid biosynthesis; L-arginine biosynthesis; carbamoyl phosphate from bicarbonate: step 1/1.</text>
</comment>
<evidence type="ECO:0000256" key="10">
    <source>
        <dbReference type="ARBA" id="ARBA00022741"/>
    </source>
</evidence>
<dbReference type="PROSITE" id="PS51855">
    <property type="entry name" value="MGS"/>
    <property type="match status" value="1"/>
</dbReference>
<dbReference type="InterPro" id="IPR036914">
    <property type="entry name" value="MGS-like_dom_sf"/>
</dbReference>
<dbReference type="Pfam" id="PF02786">
    <property type="entry name" value="CPSase_L_D2"/>
    <property type="match status" value="2"/>
</dbReference>
<evidence type="ECO:0000259" key="20">
    <source>
        <dbReference type="PROSITE" id="PS50975"/>
    </source>
</evidence>
<feature type="binding site" evidence="19">
    <location>
        <position position="788"/>
    </location>
    <ligand>
        <name>ATP</name>
        <dbReference type="ChEBI" id="CHEBI:30616"/>
        <label>2</label>
    </ligand>
</feature>
<dbReference type="InterPro" id="IPR036897">
    <property type="entry name" value="CarbamoylP_synth_lsu_oligo_sf"/>
</dbReference>
<evidence type="ECO:0000259" key="21">
    <source>
        <dbReference type="PROSITE" id="PS51855"/>
    </source>
</evidence>
<feature type="binding site" evidence="19">
    <location>
        <position position="786"/>
    </location>
    <ligand>
        <name>ATP</name>
        <dbReference type="ChEBI" id="CHEBI:30616"/>
        <label>2</label>
    </ligand>
</feature>
<evidence type="ECO:0000256" key="16">
    <source>
        <dbReference type="ARBA" id="ARBA00048816"/>
    </source>
</evidence>
<feature type="domain" description="ATP-grasp" evidence="20">
    <location>
        <begin position="133"/>
        <end position="328"/>
    </location>
</feature>
<feature type="binding site" evidence="19">
    <location>
        <position position="175"/>
    </location>
    <ligand>
        <name>ATP</name>
        <dbReference type="ChEBI" id="CHEBI:30616"/>
        <label>1</label>
    </ligand>
</feature>
<feature type="binding site" evidence="19">
    <location>
        <position position="208"/>
    </location>
    <ligand>
        <name>ATP</name>
        <dbReference type="ChEBI" id="CHEBI:30616"/>
        <label>1</label>
    </ligand>
</feature>
<sequence length="1068" mass="115726">MPRNPEITSVLVLGAGPIQIGQACEFDYSGTQALKALREEGVRTILLNSNPASIMTDPERADATYLEPLTLAVLEKVIEREKPAALLPTVGGQTALNLAMEAHRAGILQRHGVRLIGAQPEAIARGEDREQFKALMDDLGLETCRGGFAHSMEEARELARLTGFPAILRPSFTLGGSGGGIAYNVEEFEAIAQKGLDLSPIHQVLVEESILGWKEFELEVVRDLDDNVEIICGIENLDPMGIHTGDSITVAPILTLTDPEYQRMREAAKAVIRGVGVETGGSNIQFALDPDSGRIIVIEMNPRVSRSSALASKATGFPIAWVATKLALGYRLWELPNVITGRTKAAFEPVLDYVVVKVPRFTFEKFPETEPVLGIQMKSVGETMAIGRGFQEAFQKALRSLEEGYQGLAGGLEGRLDLSRLKEHLLTPGPQRVFWIYQALKAGHTVEELHRLTRITPWFLQEMEEIVVLEGRLRGFPLQRLPAELMEKAKRAGFTDAQIAAFCGAREADVAARLKGFGLVRAVKRIDTCSGEFQAETPYLYQTWEQVSEAPPTGRPKAIVLGSGPNRIGQGVEFDCCCVQAVEAIRAKGVEAILVNCNPETVSTDFDISDRLYFEPLAFEDVKAIVDREAAGGQLLGVFTQFGGQTPLKLAGRLQGAGVPLLGTDHKAIMDAEDRKLFGEVLRKLEIPAAPWGTAVSPAQALEVAGRLGYPVMVRPSFVLGGRAMAIVFDEAGLEKYMREASLVSDDRPVLIDRYLENAQELDVDLVCDGERAVVAGVMAHIEEAGVHSGDSYAVFPPLGVEEAVLEQVKAMSRALAFELGVRGLLNLQWALKDGVPYCLEANPRASRTVPFISKATGVNWAGVAARIGLGESLREQGVEDGKALAVAVKGVVFPFAKFPGVDPVLGPEMRSTGEVMGLGESFGEAYAKALQAANMSLPLSGTVFLSVSDPGKPMLPELVRRLVSLGFGLCATEGTARALEAAGYRVRRIHKVNEGRPHAVDLLKNGEIQWVINTPKGKNAFSDEDSIRRQALRLKIPCVTNMSAALAACEAVETLRGEVRVRKLQEL</sequence>
<dbReference type="Pfam" id="PF02787">
    <property type="entry name" value="CPSase_L_D3"/>
    <property type="match status" value="1"/>
</dbReference>
<evidence type="ECO:0000256" key="15">
    <source>
        <dbReference type="ARBA" id="ARBA00047359"/>
    </source>
</evidence>
<evidence type="ECO:0000313" key="22">
    <source>
        <dbReference type="EMBL" id="BDU77725.1"/>
    </source>
</evidence>
<feature type="binding site" evidence="19">
    <location>
        <position position="841"/>
    </location>
    <ligand>
        <name>Mn(2+)</name>
        <dbReference type="ChEBI" id="CHEBI:29035"/>
        <label>3</label>
    </ligand>
</feature>
<organism evidence="22 23">
    <name type="scientific">Mesoterricola sediminis</name>
    <dbReference type="NCBI Taxonomy" id="2927980"/>
    <lineage>
        <taxon>Bacteria</taxon>
        <taxon>Pseudomonadati</taxon>
        <taxon>Acidobacteriota</taxon>
        <taxon>Holophagae</taxon>
        <taxon>Holophagales</taxon>
        <taxon>Holophagaceae</taxon>
        <taxon>Mesoterricola</taxon>
    </lineage>
</organism>
<dbReference type="GO" id="GO:0005524">
    <property type="term" value="F:ATP binding"/>
    <property type="evidence" value="ECO:0007669"/>
    <property type="project" value="UniProtKB-UniRule"/>
</dbReference>
<dbReference type="GO" id="GO:0006541">
    <property type="term" value="P:glutamine metabolic process"/>
    <property type="evidence" value="ECO:0007669"/>
    <property type="project" value="TreeGrafter"/>
</dbReference>
<feature type="region of interest" description="Carboxyphosphate synthetic domain" evidence="19">
    <location>
        <begin position="1"/>
        <end position="402"/>
    </location>
</feature>
<feature type="binding site" evidence="19">
    <location>
        <position position="299"/>
    </location>
    <ligand>
        <name>Mn(2+)</name>
        <dbReference type="ChEBI" id="CHEBI:29035"/>
        <label>1</label>
    </ligand>
</feature>
<feature type="binding site" evidence="19">
    <location>
        <position position="789"/>
    </location>
    <ligand>
        <name>ATP</name>
        <dbReference type="ChEBI" id="CHEBI:30616"/>
        <label>2</label>
    </ligand>
</feature>
<evidence type="ECO:0000256" key="11">
    <source>
        <dbReference type="ARBA" id="ARBA00022840"/>
    </source>
</evidence>
<comment type="domain">
    <text evidence="19">The large subunit is composed of 2 ATP-grasp domains that are involved in binding the 2 ATP molecules needed for carbamoyl phosphate synthesis. The N-terminal ATP-grasp domain (referred to as the carboxyphosphate synthetic component) catalyzes the ATP-dependent phosphorylation of hydrogencarbonate to carboxyphosphate and the subsequent nucleophilic attack by ammonia to form a carbamate intermediate. The C-terminal ATP-grasp domain (referred to as the carbamoyl phosphate synthetic component) then catalyzes the phosphorylation of carbamate with the second ATP to form the end product carbamoyl phosphate. The reactive and unstable enzyme intermediates are sequentially channeled from one active site to the next through the interior of the protein over a distance of at least 96 A.</text>
</comment>
<feature type="binding site" evidence="19">
    <location>
        <position position="843"/>
    </location>
    <ligand>
        <name>Mg(2+)</name>
        <dbReference type="ChEBI" id="CHEBI:18420"/>
        <label>4</label>
    </ligand>
</feature>
<dbReference type="EMBL" id="AP027081">
    <property type="protein sequence ID" value="BDU77725.1"/>
    <property type="molecule type" value="Genomic_DNA"/>
</dbReference>
<evidence type="ECO:0000256" key="4">
    <source>
        <dbReference type="ARBA" id="ARBA00009799"/>
    </source>
</evidence>
<dbReference type="SMART" id="SM01096">
    <property type="entry name" value="CPSase_L_D3"/>
    <property type="match status" value="1"/>
</dbReference>
<dbReference type="SMART" id="SM00851">
    <property type="entry name" value="MGS"/>
    <property type="match status" value="1"/>
</dbReference>
<evidence type="ECO:0000256" key="17">
    <source>
        <dbReference type="ARBA" id="ARBA00057223"/>
    </source>
</evidence>
<feature type="binding site" evidence="19">
    <location>
        <position position="841"/>
    </location>
    <ligand>
        <name>Mg(2+)</name>
        <dbReference type="ChEBI" id="CHEBI:18420"/>
        <label>3</label>
    </ligand>
</feature>
<dbReference type="SUPFAM" id="SSF52335">
    <property type="entry name" value="Methylglyoxal synthase-like"/>
    <property type="match status" value="1"/>
</dbReference>
<protein>
    <recommendedName>
        <fullName evidence="19">Carbamoyl phosphate synthase large chain</fullName>
        <ecNumber evidence="19">6.3.4.16</ecNumber>
        <ecNumber evidence="19">6.3.5.5</ecNumber>
    </recommendedName>
    <alternativeName>
        <fullName evidence="19">Carbamoyl phosphate synthetase ammonia chain</fullName>
    </alternativeName>
</protein>
<dbReference type="InterPro" id="IPR006275">
    <property type="entry name" value="CPSase_lsu"/>
</dbReference>
<dbReference type="InterPro" id="IPR011607">
    <property type="entry name" value="MGS-like_dom"/>
</dbReference>
<dbReference type="FunFam" id="3.30.470.20:FF:000026">
    <property type="entry name" value="Carbamoyl-phosphate synthase large chain"/>
    <property type="match status" value="1"/>
</dbReference>
<dbReference type="InterPro" id="IPR011761">
    <property type="entry name" value="ATP-grasp"/>
</dbReference>
<feature type="region of interest" description="Allosteric domain" evidence="19">
    <location>
        <begin position="936"/>
        <end position="1068"/>
    </location>
</feature>
<dbReference type="GO" id="GO:0005737">
    <property type="term" value="C:cytoplasm"/>
    <property type="evidence" value="ECO:0007669"/>
    <property type="project" value="TreeGrafter"/>
</dbReference>
<dbReference type="EC" id="6.3.4.16" evidence="19"/>
<name>A0AA48GY25_9BACT</name>
<feature type="domain" description="MGS-like" evidence="21">
    <location>
        <begin position="936"/>
        <end position="1068"/>
    </location>
</feature>
<feature type="binding site" evidence="19">
    <location>
        <position position="761"/>
    </location>
    <ligand>
        <name>ATP</name>
        <dbReference type="ChEBI" id="CHEBI:30616"/>
        <label>2</label>
    </ligand>
</feature>
<dbReference type="Proteomes" id="UP001228113">
    <property type="component" value="Chromosome"/>
</dbReference>
<keyword evidence="8" id="KW-0479">Metal-binding</keyword>
<comment type="caution">
    <text evidence="19">Lacks conserved residue(s) required for the propagation of feature annotation.</text>
</comment>
<keyword evidence="6 19" id="KW-0436">Ligase</keyword>
<dbReference type="GO" id="GO:0046872">
    <property type="term" value="F:metal ion binding"/>
    <property type="evidence" value="ECO:0007669"/>
    <property type="project" value="UniProtKB-KW"/>
</dbReference>
<proteinExistence type="inferred from homology"/>
<evidence type="ECO:0000256" key="14">
    <source>
        <dbReference type="ARBA" id="ARBA00023211"/>
    </source>
</evidence>
<feature type="binding site" evidence="19">
    <location>
        <position position="176"/>
    </location>
    <ligand>
        <name>ATP</name>
        <dbReference type="ChEBI" id="CHEBI:30616"/>
        <label>1</label>
    </ligand>
</feature>
<dbReference type="Gene3D" id="3.30.470.20">
    <property type="entry name" value="ATP-grasp fold, B domain"/>
    <property type="match status" value="2"/>
</dbReference>
<keyword evidence="9 19" id="KW-0677">Repeat</keyword>
<feature type="binding site" evidence="19">
    <location>
        <position position="841"/>
    </location>
    <ligand>
        <name>Mn(2+)</name>
        <dbReference type="ChEBI" id="CHEBI:29035"/>
        <label>4</label>
    </ligand>
</feature>
<feature type="binding site" evidence="19">
    <location>
        <position position="215"/>
    </location>
    <ligand>
        <name>ATP</name>
        <dbReference type="ChEBI" id="CHEBI:30616"/>
        <label>1</label>
    </ligand>
</feature>
<keyword evidence="11 19" id="KW-0067">ATP-binding</keyword>
<feature type="binding site" evidence="19">
    <location>
        <position position="285"/>
    </location>
    <ligand>
        <name>ATP</name>
        <dbReference type="ChEBI" id="CHEBI:30616"/>
        <label>1</label>
    </ligand>
</feature>
<comment type="similarity">
    <text evidence="4 19">Belongs to the CarB family.</text>
</comment>
<evidence type="ECO:0000256" key="13">
    <source>
        <dbReference type="ARBA" id="ARBA00022975"/>
    </source>
</evidence>
<feature type="binding site" evidence="19">
    <location>
        <position position="301"/>
    </location>
    <ligand>
        <name>Mg(2+)</name>
        <dbReference type="ChEBI" id="CHEBI:18420"/>
        <label>2</label>
    </ligand>
</feature>
<dbReference type="PRINTS" id="PR00098">
    <property type="entry name" value="CPSASE"/>
</dbReference>
<dbReference type="Pfam" id="PF25596">
    <property type="entry name" value="CPSase_L_D1"/>
    <property type="match status" value="2"/>
</dbReference>
<dbReference type="SUPFAM" id="SSF56059">
    <property type="entry name" value="Glutathione synthetase ATP-binding domain-like"/>
    <property type="match status" value="2"/>
</dbReference>
<dbReference type="InterPro" id="IPR005480">
    <property type="entry name" value="CPSase_lsu_oligo"/>
</dbReference>
<keyword evidence="10 19" id="KW-0547">Nucleotide-binding</keyword>
<keyword evidence="12" id="KW-0460">Magnesium</keyword>
<dbReference type="RefSeq" id="WP_243346164.1">
    <property type="nucleotide sequence ID" value="NZ_AP027081.1"/>
</dbReference>